<organism evidence="1 2">
    <name type="scientific">Solanum tuberosum</name>
    <name type="common">Potato</name>
    <dbReference type="NCBI Taxonomy" id="4113"/>
    <lineage>
        <taxon>Eukaryota</taxon>
        <taxon>Viridiplantae</taxon>
        <taxon>Streptophyta</taxon>
        <taxon>Embryophyta</taxon>
        <taxon>Tracheophyta</taxon>
        <taxon>Spermatophyta</taxon>
        <taxon>Magnoliopsida</taxon>
        <taxon>eudicotyledons</taxon>
        <taxon>Gunneridae</taxon>
        <taxon>Pentapetalae</taxon>
        <taxon>asterids</taxon>
        <taxon>lamiids</taxon>
        <taxon>Solanales</taxon>
        <taxon>Solanaceae</taxon>
        <taxon>Solanoideae</taxon>
        <taxon>Solaneae</taxon>
        <taxon>Solanum</taxon>
    </lineage>
</organism>
<evidence type="ECO:0000313" key="1">
    <source>
        <dbReference type="EMBL" id="KAH0776310.1"/>
    </source>
</evidence>
<dbReference type="EMBL" id="JAIVGD010000003">
    <property type="protein sequence ID" value="KAH0776310.1"/>
    <property type="molecule type" value="Genomic_DNA"/>
</dbReference>
<keyword evidence="2" id="KW-1185">Reference proteome</keyword>
<gene>
    <name evidence="1" type="ORF">KY290_007721</name>
</gene>
<sequence>MGVELYVEIKKQEVGFSMYPLCVDTSDKSEEEVQGFDSSSGAIVCIEGGKRDANALSIVESKIGDSYYIPEMEIANYISDTNITKVETKQLYKDNATLVAVMTKYKIKNSFNFRVKRSDTKRFVNRSFISMSTEFYSFHTQINKIIQNKQLCHNYQSLFNDT</sequence>
<comment type="caution">
    <text evidence="1">The sequence shown here is derived from an EMBL/GenBank/DDBJ whole genome shotgun (WGS) entry which is preliminary data.</text>
</comment>
<protein>
    <submittedName>
        <fullName evidence="1">Uncharacterized protein</fullName>
    </submittedName>
</protein>
<dbReference type="Proteomes" id="UP000826656">
    <property type="component" value="Unassembled WGS sequence"/>
</dbReference>
<evidence type="ECO:0000313" key="2">
    <source>
        <dbReference type="Proteomes" id="UP000826656"/>
    </source>
</evidence>
<name>A0ABQ7W8I6_SOLTU</name>
<accession>A0ABQ7W8I6</accession>
<reference evidence="1 2" key="1">
    <citation type="journal article" date="2021" name="bioRxiv">
        <title>Chromosome-scale and haplotype-resolved genome assembly of a tetraploid potato cultivar.</title>
        <authorList>
            <person name="Sun H."/>
            <person name="Jiao W.-B."/>
            <person name="Krause K."/>
            <person name="Campoy J.A."/>
            <person name="Goel M."/>
            <person name="Folz-Donahue K."/>
            <person name="Kukat C."/>
            <person name="Huettel B."/>
            <person name="Schneeberger K."/>
        </authorList>
    </citation>
    <scope>NUCLEOTIDE SEQUENCE [LARGE SCALE GENOMIC DNA]</scope>
    <source>
        <strain evidence="1">SolTubOtavaFocal</strain>
        <tissue evidence="1">Leaves</tissue>
    </source>
</reference>
<proteinExistence type="predicted"/>